<reference evidence="7 8" key="1">
    <citation type="submission" date="2017-03" db="EMBL/GenBank/DDBJ databases">
        <title>Lifting the veil on microbial sulfur biogeochemistry in mining wastewaters.</title>
        <authorList>
            <person name="Kantor R.S."/>
            <person name="Colenbrander Nelson T."/>
            <person name="Marshall S."/>
            <person name="Bennett D."/>
            <person name="Apte S."/>
            <person name="Camacho D."/>
            <person name="Thomas B.C."/>
            <person name="Warren L.A."/>
            <person name="Banfield J.F."/>
        </authorList>
    </citation>
    <scope>NUCLEOTIDE SEQUENCE [LARGE SCALE GENOMIC DNA]</scope>
    <source>
        <strain evidence="7">32-68-21</strain>
    </source>
</reference>
<dbReference type="Proteomes" id="UP000216147">
    <property type="component" value="Unassembled WGS sequence"/>
</dbReference>
<keyword evidence="3 5" id="KW-1133">Transmembrane helix</keyword>
<evidence type="ECO:0000256" key="3">
    <source>
        <dbReference type="ARBA" id="ARBA00022989"/>
    </source>
</evidence>
<protein>
    <submittedName>
        <fullName evidence="7">Fatty acid hydroxylase</fullName>
    </submittedName>
</protein>
<dbReference type="Pfam" id="PF04116">
    <property type="entry name" value="FA_hydroxylase"/>
    <property type="match status" value="1"/>
</dbReference>
<dbReference type="InterPro" id="IPR006694">
    <property type="entry name" value="Fatty_acid_hydroxylase"/>
</dbReference>
<dbReference type="GO" id="GO:0016020">
    <property type="term" value="C:membrane"/>
    <property type="evidence" value="ECO:0007669"/>
    <property type="project" value="UniProtKB-SubCell"/>
</dbReference>
<dbReference type="EMBL" id="NCEQ01000002">
    <property type="protein sequence ID" value="OYX58648.1"/>
    <property type="molecule type" value="Genomic_DNA"/>
</dbReference>
<dbReference type="GO" id="GO:0016491">
    <property type="term" value="F:oxidoreductase activity"/>
    <property type="evidence" value="ECO:0007669"/>
    <property type="project" value="InterPro"/>
</dbReference>
<evidence type="ECO:0000256" key="5">
    <source>
        <dbReference type="SAM" id="Phobius"/>
    </source>
</evidence>
<evidence type="ECO:0000313" key="7">
    <source>
        <dbReference type="EMBL" id="OYX58648.1"/>
    </source>
</evidence>
<dbReference type="GO" id="GO:0005506">
    <property type="term" value="F:iron ion binding"/>
    <property type="evidence" value="ECO:0007669"/>
    <property type="project" value="InterPro"/>
</dbReference>
<gene>
    <name evidence="7" type="ORF">B7Y86_02905</name>
</gene>
<name>A0A258HQP2_9CAUL</name>
<organism evidence="7 8">
    <name type="scientific">Brevundimonas subvibrioides</name>
    <dbReference type="NCBI Taxonomy" id="74313"/>
    <lineage>
        <taxon>Bacteria</taxon>
        <taxon>Pseudomonadati</taxon>
        <taxon>Pseudomonadota</taxon>
        <taxon>Alphaproteobacteria</taxon>
        <taxon>Caulobacterales</taxon>
        <taxon>Caulobacteraceae</taxon>
        <taxon>Brevundimonas</taxon>
    </lineage>
</organism>
<dbReference type="AlphaFoldDB" id="A0A258HQP2"/>
<dbReference type="GO" id="GO:0008610">
    <property type="term" value="P:lipid biosynthetic process"/>
    <property type="evidence" value="ECO:0007669"/>
    <property type="project" value="InterPro"/>
</dbReference>
<feature type="transmembrane region" description="Helical" evidence="5">
    <location>
        <begin position="34"/>
        <end position="51"/>
    </location>
</feature>
<evidence type="ECO:0000256" key="1">
    <source>
        <dbReference type="ARBA" id="ARBA00004370"/>
    </source>
</evidence>
<dbReference type="InterPro" id="IPR050307">
    <property type="entry name" value="Sterol_Desaturase_Related"/>
</dbReference>
<feature type="transmembrane region" description="Helical" evidence="5">
    <location>
        <begin position="7"/>
        <end position="28"/>
    </location>
</feature>
<feature type="transmembrane region" description="Helical" evidence="5">
    <location>
        <begin position="72"/>
        <end position="96"/>
    </location>
</feature>
<evidence type="ECO:0000256" key="2">
    <source>
        <dbReference type="ARBA" id="ARBA00022692"/>
    </source>
</evidence>
<evidence type="ECO:0000313" key="8">
    <source>
        <dbReference type="Proteomes" id="UP000216147"/>
    </source>
</evidence>
<keyword evidence="4 5" id="KW-0472">Membrane</keyword>
<keyword evidence="2 5" id="KW-0812">Transmembrane</keyword>
<comment type="subcellular location">
    <subcellularLocation>
        <location evidence="1">Membrane</location>
    </subcellularLocation>
</comment>
<dbReference type="PANTHER" id="PTHR11863">
    <property type="entry name" value="STEROL DESATURASE"/>
    <property type="match status" value="1"/>
</dbReference>
<evidence type="ECO:0000256" key="4">
    <source>
        <dbReference type="ARBA" id="ARBA00023136"/>
    </source>
</evidence>
<evidence type="ECO:0000259" key="6">
    <source>
        <dbReference type="Pfam" id="PF04116"/>
    </source>
</evidence>
<sequence>MPLARFLVRLGYAPVFFAGFLGAAVTLAERGAPPWSLPILLGLALAVSFAAERLAPYEPVWNQPHGDAGRDLIHAAVNEASIVLSVLALPLVSGVIPGLDVWPSGWPLWGQLAVAIVAADFGITLAHYASHRIPALWSLHAVHHSVERMYGFNGLLKHPLHQAIELTAGVAPLVLLGMPSDVAWLLAFAVAIQLILQHSNVDMKIGPLIYIWAVAPAHRHHHLASQTEGDVNFGLFTSLWDHLLGTFRSGADTPRTGQIGVSGRPDYPRGYLRQLAEPFRRGV</sequence>
<proteinExistence type="predicted"/>
<feature type="transmembrane region" description="Helical" evidence="5">
    <location>
        <begin position="108"/>
        <end position="129"/>
    </location>
</feature>
<comment type="caution">
    <text evidence="7">The sequence shown here is derived from an EMBL/GenBank/DDBJ whole genome shotgun (WGS) entry which is preliminary data.</text>
</comment>
<feature type="domain" description="Fatty acid hydroxylase" evidence="6">
    <location>
        <begin position="113"/>
        <end position="246"/>
    </location>
</feature>
<accession>A0A258HQP2</accession>